<protein>
    <submittedName>
        <fullName evidence="8">Major Facilitator Superfamily protein</fullName>
    </submittedName>
</protein>
<evidence type="ECO:0000259" key="7">
    <source>
        <dbReference type="PROSITE" id="PS50850"/>
    </source>
</evidence>
<evidence type="ECO:0000313" key="9">
    <source>
        <dbReference type="Proteomes" id="UP000192468"/>
    </source>
</evidence>
<feature type="transmembrane region" description="Helical" evidence="6">
    <location>
        <begin position="275"/>
        <end position="293"/>
    </location>
</feature>
<dbReference type="PROSITE" id="PS50850">
    <property type="entry name" value="MFS"/>
    <property type="match status" value="1"/>
</dbReference>
<evidence type="ECO:0000256" key="2">
    <source>
        <dbReference type="ARBA" id="ARBA00022448"/>
    </source>
</evidence>
<feature type="transmembrane region" description="Helical" evidence="6">
    <location>
        <begin position="334"/>
        <end position="353"/>
    </location>
</feature>
<evidence type="ECO:0000313" key="8">
    <source>
        <dbReference type="EMBL" id="SMC25986.1"/>
    </source>
</evidence>
<dbReference type="InterPro" id="IPR036259">
    <property type="entry name" value="MFS_trans_sf"/>
</dbReference>
<dbReference type="STRING" id="1121291.SAMN02745134_02656"/>
<feature type="transmembrane region" description="Helical" evidence="6">
    <location>
        <begin position="171"/>
        <end position="190"/>
    </location>
</feature>
<evidence type="ECO:0000256" key="1">
    <source>
        <dbReference type="ARBA" id="ARBA00004651"/>
    </source>
</evidence>
<dbReference type="InterPro" id="IPR011701">
    <property type="entry name" value="MFS"/>
</dbReference>
<keyword evidence="3 6" id="KW-0812">Transmembrane</keyword>
<feature type="transmembrane region" description="Helical" evidence="6">
    <location>
        <begin position="29"/>
        <end position="56"/>
    </location>
</feature>
<feature type="transmembrane region" description="Helical" evidence="6">
    <location>
        <begin position="77"/>
        <end position="95"/>
    </location>
</feature>
<feature type="transmembrane region" description="Helical" evidence="6">
    <location>
        <begin position="143"/>
        <end position="165"/>
    </location>
</feature>
<evidence type="ECO:0000256" key="3">
    <source>
        <dbReference type="ARBA" id="ARBA00022692"/>
    </source>
</evidence>
<dbReference type="Gene3D" id="1.20.1250.20">
    <property type="entry name" value="MFS general substrate transporter like domains"/>
    <property type="match status" value="1"/>
</dbReference>
<keyword evidence="5 6" id="KW-0472">Membrane</keyword>
<feature type="transmembrane region" description="Helical" evidence="6">
    <location>
        <begin position="426"/>
        <end position="448"/>
    </location>
</feature>
<feature type="transmembrane region" description="Helical" evidence="6">
    <location>
        <begin position="236"/>
        <end position="254"/>
    </location>
</feature>
<feature type="domain" description="Major facilitator superfamily (MFS) profile" evidence="7">
    <location>
        <begin position="11"/>
        <end position="450"/>
    </location>
</feature>
<accession>A0A1W1XQ15</accession>
<dbReference type="Gene3D" id="1.20.1720.10">
    <property type="entry name" value="Multidrug resistance protein D"/>
    <property type="match status" value="1"/>
</dbReference>
<organism evidence="8 9">
    <name type="scientific">Clostridium acidisoli DSM 12555</name>
    <dbReference type="NCBI Taxonomy" id="1121291"/>
    <lineage>
        <taxon>Bacteria</taxon>
        <taxon>Bacillati</taxon>
        <taxon>Bacillota</taxon>
        <taxon>Clostridia</taxon>
        <taxon>Eubacteriales</taxon>
        <taxon>Clostridiaceae</taxon>
        <taxon>Clostridium</taxon>
    </lineage>
</organism>
<feature type="transmembrane region" description="Helical" evidence="6">
    <location>
        <begin position="359"/>
        <end position="377"/>
    </location>
</feature>
<evidence type="ECO:0000256" key="6">
    <source>
        <dbReference type="SAM" id="Phobius"/>
    </source>
</evidence>
<dbReference type="Pfam" id="PF07690">
    <property type="entry name" value="MFS_1"/>
    <property type="match status" value="1"/>
</dbReference>
<feature type="transmembrane region" description="Helical" evidence="6">
    <location>
        <begin position="398"/>
        <end position="420"/>
    </location>
</feature>
<keyword evidence="2" id="KW-0813">Transport</keyword>
<feature type="transmembrane region" description="Helical" evidence="6">
    <location>
        <begin position="211"/>
        <end position="230"/>
    </location>
</feature>
<dbReference type="SUPFAM" id="SSF103473">
    <property type="entry name" value="MFS general substrate transporter"/>
    <property type="match status" value="1"/>
</dbReference>
<sequence length="463" mass="49183">MSKENPFSWKFVAPLYMGSTLNPINSSMIATALVPIALFMHISVAKTTILVTVLYLASSIAQPTSGKLSEEFGPRRVFLTGIIMILLGGLLGGIGKNLSMLLVARILIGIGTSTAYPSAMLLIRKRAEAAGMSQPPGNVLGSLQIAGVVTSVLGLPIGGVLVGTMGWRSTFMINIPVALVALVMAALWIPKDNISTQSGKTVFDILSRIDVIGIIEFAVMITSLLVFLFSLPKINWITLGLTVVFGVALVWWELRAKHPFIDIRLLGKNGPLTRTYLRFALITLCIYTVLYGVTEWLEAAHGIPSSEAGLLLLPMSIVSAVVLGPISKRNLVRGPLIVCAVSSILASAGVLILTASTPIIYILIITLIFGITMGTTASSNQIALYTQVSGDQIATAAGLFRTFGYIGSIASSAIIGVVFRTKVVDSGLHVIAVIMIVVSILALFITIFDRKLERIAGSAKTTS</sequence>
<feature type="transmembrane region" description="Helical" evidence="6">
    <location>
        <begin position="308"/>
        <end position="327"/>
    </location>
</feature>
<dbReference type="GO" id="GO:0005886">
    <property type="term" value="C:plasma membrane"/>
    <property type="evidence" value="ECO:0007669"/>
    <property type="project" value="UniProtKB-SubCell"/>
</dbReference>
<name>A0A1W1XQ15_9CLOT</name>
<dbReference type="Proteomes" id="UP000192468">
    <property type="component" value="Unassembled WGS sequence"/>
</dbReference>
<keyword evidence="4 6" id="KW-1133">Transmembrane helix</keyword>
<gene>
    <name evidence="8" type="ORF">SAMN02745134_02656</name>
</gene>
<evidence type="ECO:0000256" key="5">
    <source>
        <dbReference type="ARBA" id="ARBA00023136"/>
    </source>
</evidence>
<evidence type="ECO:0000256" key="4">
    <source>
        <dbReference type="ARBA" id="ARBA00022989"/>
    </source>
</evidence>
<dbReference type="PANTHER" id="PTHR23501">
    <property type="entry name" value="MAJOR FACILITATOR SUPERFAMILY"/>
    <property type="match status" value="1"/>
</dbReference>
<dbReference type="EMBL" id="FWXH01000011">
    <property type="protein sequence ID" value="SMC25986.1"/>
    <property type="molecule type" value="Genomic_DNA"/>
</dbReference>
<dbReference type="AlphaFoldDB" id="A0A1W1XQ15"/>
<dbReference type="PANTHER" id="PTHR23501:SF191">
    <property type="entry name" value="VACUOLAR BASIC AMINO ACID TRANSPORTER 4"/>
    <property type="match status" value="1"/>
</dbReference>
<dbReference type="GO" id="GO:0022857">
    <property type="term" value="F:transmembrane transporter activity"/>
    <property type="evidence" value="ECO:0007669"/>
    <property type="project" value="InterPro"/>
</dbReference>
<feature type="transmembrane region" description="Helical" evidence="6">
    <location>
        <begin position="101"/>
        <end position="123"/>
    </location>
</feature>
<reference evidence="8 9" key="1">
    <citation type="submission" date="2017-04" db="EMBL/GenBank/DDBJ databases">
        <authorList>
            <person name="Afonso C.L."/>
            <person name="Miller P.J."/>
            <person name="Scott M.A."/>
            <person name="Spackman E."/>
            <person name="Goraichik I."/>
            <person name="Dimitrov K.M."/>
            <person name="Suarez D.L."/>
            <person name="Swayne D.E."/>
        </authorList>
    </citation>
    <scope>NUCLEOTIDE SEQUENCE [LARGE SCALE GENOMIC DNA]</scope>
    <source>
        <strain evidence="8 9">DSM 12555</strain>
    </source>
</reference>
<comment type="subcellular location">
    <subcellularLocation>
        <location evidence="1">Cell membrane</location>
        <topology evidence="1">Multi-pass membrane protein</topology>
    </subcellularLocation>
</comment>
<proteinExistence type="predicted"/>
<dbReference type="InterPro" id="IPR020846">
    <property type="entry name" value="MFS_dom"/>
</dbReference>
<keyword evidence="9" id="KW-1185">Reference proteome</keyword>